<feature type="binding site" evidence="16">
    <location>
        <position position="51"/>
    </location>
    <ligand>
        <name>Zn(2+)</name>
        <dbReference type="ChEBI" id="CHEBI:29105"/>
        <note>catalytic</note>
    </ligand>
</feature>
<comment type="caution">
    <text evidence="18">The sequence shown here is derived from an EMBL/GenBank/DDBJ whole genome shotgun (WGS) entry which is preliminary data.</text>
</comment>
<dbReference type="RefSeq" id="WP_148544468.1">
    <property type="nucleotide sequence ID" value="NZ_VSDQ01000718.1"/>
</dbReference>
<dbReference type="OrthoDB" id="9800865at2"/>
<dbReference type="EC" id="3.5.4.26" evidence="13"/>
<feature type="domain" description="CMP/dCMP-type deaminase" evidence="17">
    <location>
        <begin position="2"/>
        <end position="126"/>
    </location>
</feature>
<organism evidence="18 19">
    <name type="scientific">Seonamhaeicola marinus</name>
    <dbReference type="NCBI Taxonomy" id="1912246"/>
    <lineage>
        <taxon>Bacteria</taxon>
        <taxon>Pseudomonadati</taxon>
        <taxon>Bacteroidota</taxon>
        <taxon>Flavobacteriia</taxon>
        <taxon>Flavobacteriales</taxon>
        <taxon>Flavobacteriaceae</taxon>
    </lineage>
</organism>
<evidence type="ECO:0000256" key="12">
    <source>
        <dbReference type="ARBA" id="ARBA00023268"/>
    </source>
</evidence>
<evidence type="ECO:0000256" key="10">
    <source>
        <dbReference type="ARBA" id="ARBA00022857"/>
    </source>
</evidence>
<comment type="pathway">
    <text evidence="3 13">Cofactor biosynthesis; riboflavin biosynthesis; 5-amino-6-(D-ribitylamino)uracil from GTP: step 3/4.</text>
</comment>
<feature type="binding site" evidence="15">
    <location>
        <position position="210"/>
    </location>
    <ligand>
        <name>substrate</name>
    </ligand>
</feature>
<dbReference type="InterPro" id="IPR024072">
    <property type="entry name" value="DHFR-like_dom_sf"/>
</dbReference>
<dbReference type="CDD" id="cd01284">
    <property type="entry name" value="Riboflavin_deaminase-reductase"/>
    <property type="match status" value="1"/>
</dbReference>
<evidence type="ECO:0000313" key="19">
    <source>
        <dbReference type="Proteomes" id="UP000323930"/>
    </source>
</evidence>
<evidence type="ECO:0000256" key="14">
    <source>
        <dbReference type="PIRSR" id="PIRSR006769-1"/>
    </source>
</evidence>
<feature type="binding site" evidence="16">
    <location>
        <position position="87"/>
    </location>
    <ligand>
        <name>Zn(2+)</name>
        <dbReference type="ChEBI" id="CHEBI:29105"/>
        <note>catalytic</note>
    </ligand>
</feature>
<comment type="pathway">
    <text evidence="2 13">Cofactor biosynthesis; riboflavin biosynthesis; 5-amino-6-(D-ribitylamino)uracil from GTP: step 2/4.</text>
</comment>
<keyword evidence="7 13" id="KW-0479">Metal-binding</keyword>
<keyword evidence="19" id="KW-1185">Reference proteome</keyword>
<evidence type="ECO:0000256" key="5">
    <source>
        <dbReference type="ARBA" id="ARBA00007417"/>
    </source>
</evidence>
<feature type="binding site" evidence="15">
    <location>
        <position position="157"/>
    </location>
    <ligand>
        <name>NADP(+)</name>
        <dbReference type="ChEBI" id="CHEBI:58349"/>
    </ligand>
</feature>
<feature type="binding site" evidence="15">
    <location>
        <position position="190"/>
    </location>
    <ligand>
        <name>substrate</name>
    </ligand>
</feature>
<comment type="catalytic activity">
    <reaction evidence="13">
        <text>2,5-diamino-6-hydroxy-4-(5-phosphoribosylamino)-pyrimidine + H2O + H(+) = 5-amino-6-(5-phospho-D-ribosylamino)uracil + NH4(+)</text>
        <dbReference type="Rhea" id="RHEA:21868"/>
        <dbReference type="ChEBI" id="CHEBI:15377"/>
        <dbReference type="ChEBI" id="CHEBI:15378"/>
        <dbReference type="ChEBI" id="CHEBI:28938"/>
        <dbReference type="ChEBI" id="CHEBI:58453"/>
        <dbReference type="ChEBI" id="CHEBI:58614"/>
        <dbReference type="EC" id="3.5.4.26"/>
    </reaction>
</comment>
<dbReference type="PIRSF" id="PIRSF006769">
    <property type="entry name" value="RibD"/>
    <property type="match status" value="1"/>
</dbReference>
<dbReference type="AlphaFoldDB" id="A0A5D0HJC1"/>
<feature type="binding site" evidence="15">
    <location>
        <position position="202"/>
    </location>
    <ligand>
        <name>NADP(+)</name>
        <dbReference type="ChEBI" id="CHEBI:58349"/>
    </ligand>
</feature>
<keyword evidence="8 13" id="KW-0378">Hydrolase</keyword>
<evidence type="ECO:0000256" key="1">
    <source>
        <dbReference type="ARBA" id="ARBA00002151"/>
    </source>
</evidence>
<dbReference type="FunFam" id="3.40.140.10:FF:000025">
    <property type="entry name" value="Riboflavin biosynthesis protein RibD"/>
    <property type="match status" value="1"/>
</dbReference>
<dbReference type="Pfam" id="PF01872">
    <property type="entry name" value="RibD_C"/>
    <property type="match status" value="1"/>
</dbReference>
<dbReference type="NCBIfam" id="TIGR00326">
    <property type="entry name" value="eubact_ribD"/>
    <property type="match status" value="1"/>
</dbReference>
<accession>A0A5D0HJC1</accession>
<sequence>MNSHEFYIKRCIKIGKNGLGSTRPNPMVGAVIVRNNTIIGEGFTSPYGGPHAEVNAINAVKDKELLKSATIYVTLEPCSHYGKTPPCSDLIIRHQIPNVVIGCIDDNEQVAGKGVKKLKDAGVNVVVGVLEKECKEHHKRFFTFHNKKRPYIILKWAETNNGFIAPESKNEQKPVWISNTYSRQLTHKWRTEEQAILVGTNTVLQDNPTLTARDWTGQNPIRVVIDKDLKLNKNLNIFNDKAETLIIHGKNNSLSNGNETQKGWSIHPPIGYENVILSEIDFSKKNAIAQQICEVLFRQNINSIIIEGGQKTLQTFINEDLWDEARVFTGDVMFKEGTKAPKFNGQQIFEETIGSDTLKIYTKYD</sequence>
<evidence type="ECO:0000256" key="3">
    <source>
        <dbReference type="ARBA" id="ARBA00004910"/>
    </source>
</evidence>
<evidence type="ECO:0000256" key="8">
    <source>
        <dbReference type="ARBA" id="ARBA00022801"/>
    </source>
</evidence>
<keyword evidence="11 13" id="KW-0560">Oxidoreductase</keyword>
<feature type="binding site" evidence="15">
    <location>
        <position position="206"/>
    </location>
    <ligand>
        <name>substrate</name>
    </ligand>
</feature>
<dbReference type="Gene3D" id="3.40.430.10">
    <property type="entry name" value="Dihydrofolate Reductase, subunit A"/>
    <property type="match status" value="1"/>
</dbReference>
<dbReference type="UniPathway" id="UPA00275">
    <property type="reaction ID" value="UER00401"/>
</dbReference>
<dbReference type="GO" id="GO:0008835">
    <property type="term" value="F:diaminohydroxyphosphoribosylaminopyrimidine deaminase activity"/>
    <property type="evidence" value="ECO:0007669"/>
    <property type="project" value="UniProtKB-EC"/>
</dbReference>
<reference evidence="18 19" key="1">
    <citation type="submission" date="2019-08" db="EMBL/GenBank/DDBJ databases">
        <title>Seonamhaeicola sediminis sp. nov., isolated from marine sediment.</title>
        <authorList>
            <person name="Cao W.R."/>
        </authorList>
    </citation>
    <scope>NUCLEOTIDE SEQUENCE [LARGE SCALE GENOMIC DNA]</scope>
    <source>
        <strain evidence="18 19">B011</strain>
    </source>
</reference>
<feature type="binding site" evidence="16">
    <location>
        <position position="78"/>
    </location>
    <ligand>
        <name>Zn(2+)</name>
        <dbReference type="ChEBI" id="CHEBI:29105"/>
        <note>catalytic</note>
    </ligand>
</feature>
<dbReference type="InterPro" id="IPR050765">
    <property type="entry name" value="Riboflavin_Biosynth_HTPR"/>
</dbReference>
<gene>
    <name evidence="18" type="primary">ribD</name>
    <name evidence="18" type="ORF">FUA24_18050</name>
</gene>
<dbReference type="EC" id="1.1.1.193" evidence="13"/>
<evidence type="ECO:0000256" key="13">
    <source>
        <dbReference type="PIRNR" id="PIRNR006769"/>
    </source>
</evidence>
<dbReference type="Gene3D" id="3.40.140.10">
    <property type="entry name" value="Cytidine Deaminase, domain 2"/>
    <property type="match status" value="1"/>
</dbReference>
<dbReference type="PROSITE" id="PS51747">
    <property type="entry name" value="CYT_DCMP_DEAMINASES_2"/>
    <property type="match status" value="1"/>
</dbReference>
<comment type="function">
    <text evidence="1 13">Converts 2,5-diamino-6-(ribosylamino)-4(3h)-pyrimidinone 5'-phosphate into 5-amino-6-(ribosylamino)-2,4(1h,3h)-pyrimidinedione 5'-phosphate.</text>
</comment>
<name>A0A5D0HJC1_9FLAO</name>
<feature type="binding site" evidence="15">
    <location>
        <position position="213"/>
    </location>
    <ligand>
        <name>substrate</name>
    </ligand>
</feature>
<evidence type="ECO:0000259" key="17">
    <source>
        <dbReference type="PROSITE" id="PS51747"/>
    </source>
</evidence>
<evidence type="ECO:0000256" key="11">
    <source>
        <dbReference type="ARBA" id="ARBA00023002"/>
    </source>
</evidence>
<evidence type="ECO:0000256" key="9">
    <source>
        <dbReference type="ARBA" id="ARBA00022833"/>
    </source>
</evidence>
<comment type="similarity">
    <text evidence="4 13">In the N-terminal section; belongs to the cytidine and deoxycytidylate deaminase family.</text>
</comment>
<dbReference type="InterPro" id="IPR016192">
    <property type="entry name" value="APOBEC/CMP_deaminase_Zn-bd"/>
</dbReference>
<comment type="cofactor">
    <cofactor evidence="13 16">
        <name>Zn(2+)</name>
        <dbReference type="ChEBI" id="CHEBI:29105"/>
    </cofactor>
    <text evidence="13 16">Binds 1 zinc ion.</text>
</comment>
<dbReference type="Proteomes" id="UP000323930">
    <property type="component" value="Unassembled WGS sequence"/>
</dbReference>
<dbReference type="GO" id="GO:0009231">
    <property type="term" value="P:riboflavin biosynthetic process"/>
    <property type="evidence" value="ECO:0007669"/>
    <property type="project" value="UniProtKB-UniPathway"/>
</dbReference>
<dbReference type="GO" id="GO:0008270">
    <property type="term" value="F:zinc ion binding"/>
    <property type="evidence" value="ECO:0007669"/>
    <property type="project" value="InterPro"/>
</dbReference>
<proteinExistence type="inferred from homology"/>
<feature type="binding site" evidence="15">
    <location>
        <position position="176"/>
    </location>
    <ligand>
        <name>NADP(+)</name>
        <dbReference type="ChEBI" id="CHEBI:58349"/>
    </ligand>
</feature>
<evidence type="ECO:0000256" key="7">
    <source>
        <dbReference type="ARBA" id="ARBA00022723"/>
    </source>
</evidence>
<dbReference type="SUPFAM" id="SSF53597">
    <property type="entry name" value="Dihydrofolate reductase-like"/>
    <property type="match status" value="1"/>
</dbReference>
<evidence type="ECO:0000256" key="15">
    <source>
        <dbReference type="PIRSR" id="PIRSR006769-2"/>
    </source>
</evidence>
<dbReference type="InterPro" id="IPR004794">
    <property type="entry name" value="Eubact_RibD"/>
</dbReference>
<evidence type="ECO:0000256" key="6">
    <source>
        <dbReference type="ARBA" id="ARBA00022619"/>
    </source>
</evidence>
<keyword evidence="12" id="KW-0511">Multifunctional enzyme</keyword>
<dbReference type="PANTHER" id="PTHR38011:SF7">
    <property type="entry name" value="2,5-DIAMINO-6-RIBOSYLAMINO-4(3H)-PYRIMIDINONE 5'-PHOSPHATE REDUCTASE"/>
    <property type="match status" value="1"/>
</dbReference>
<keyword evidence="9 13" id="KW-0862">Zinc</keyword>
<evidence type="ECO:0000256" key="16">
    <source>
        <dbReference type="PIRSR" id="PIRSR006769-3"/>
    </source>
</evidence>
<evidence type="ECO:0000313" key="18">
    <source>
        <dbReference type="EMBL" id="TYA71483.1"/>
    </source>
</evidence>
<protein>
    <recommendedName>
        <fullName evidence="13">Riboflavin biosynthesis protein RibD</fullName>
    </recommendedName>
    <domain>
        <recommendedName>
            <fullName evidence="13">Diaminohydroxyphosphoribosylaminopyrimidine deaminase</fullName>
            <shortName evidence="13">DRAP deaminase</shortName>
            <ecNumber evidence="13">3.5.4.26</ecNumber>
        </recommendedName>
        <alternativeName>
            <fullName evidence="13">Riboflavin-specific deaminase</fullName>
        </alternativeName>
    </domain>
    <domain>
        <recommendedName>
            <fullName evidence="13">5-amino-6-(5-phosphoribosylamino)uracil reductase</fullName>
            <ecNumber evidence="13">1.1.1.193</ecNumber>
        </recommendedName>
        <alternativeName>
            <fullName evidence="13">HTP reductase</fullName>
        </alternativeName>
    </domain>
</protein>
<keyword evidence="10 13" id="KW-0521">NADP</keyword>
<dbReference type="GO" id="GO:0008703">
    <property type="term" value="F:5-amino-6-(5-phosphoribosylamino)uracil reductase activity"/>
    <property type="evidence" value="ECO:0007669"/>
    <property type="project" value="UniProtKB-EC"/>
</dbReference>
<evidence type="ECO:0000256" key="4">
    <source>
        <dbReference type="ARBA" id="ARBA00005259"/>
    </source>
</evidence>
<dbReference type="EMBL" id="VSDQ01000718">
    <property type="protein sequence ID" value="TYA71483.1"/>
    <property type="molecule type" value="Genomic_DNA"/>
</dbReference>
<dbReference type="PROSITE" id="PS00903">
    <property type="entry name" value="CYT_DCMP_DEAMINASES_1"/>
    <property type="match status" value="1"/>
</dbReference>
<dbReference type="InterPro" id="IPR002734">
    <property type="entry name" value="RibDG_C"/>
</dbReference>
<dbReference type="InterPro" id="IPR002125">
    <property type="entry name" value="CMP_dCMP_dom"/>
</dbReference>
<dbReference type="Pfam" id="PF00383">
    <property type="entry name" value="dCMP_cyt_deam_1"/>
    <property type="match status" value="1"/>
</dbReference>
<dbReference type="PANTHER" id="PTHR38011">
    <property type="entry name" value="DIHYDROFOLATE REDUCTASE FAMILY PROTEIN (AFU_ORTHOLOGUE AFUA_8G06820)"/>
    <property type="match status" value="1"/>
</dbReference>
<evidence type="ECO:0000256" key="2">
    <source>
        <dbReference type="ARBA" id="ARBA00004882"/>
    </source>
</evidence>
<keyword evidence="6 13" id="KW-0686">Riboflavin biosynthesis</keyword>
<comment type="catalytic activity">
    <reaction evidence="13">
        <text>5-amino-6-(5-phospho-D-ribitylamino)uracil + NADP(+) = 5-amino-6-(5-phospho-D-ribosylamino)uracil + NADPH + H(+)</text>
        <dbReference type="Rhea" id="RHEA:17845"/>
        <dbReference type="ChEBI" id="CHEBI:15378"/>
        <dbReference type="ChEBI" id="CHEBI:57783"/>
        <dbReference type="ChEBI" id="CHEBI:58349"/>
        <dbReference type="ChEBI" id="CHEBI:58421"/>
        <dbReference type="ChEBI" id="CHEBI:58453"/>
        <dbReference type="EC" id="1.1.1.193"/>
    </reaction>
</comment>
<dbReference type="InterPro" id="IPR016193">
    <property type="entry name" value="Cytidine_deaminase-like"/>
</dbReference>
<feature type="active site" description="Proton donor" evidence="14">
    <location>
        <position position="53"/>
    </location>
</feature>
<dbReference type="SUPFAM" id="SSF53927">
    <property type="entry name" value="Cytidine deaminase-like"/>
    <property type="match status" value="1"/>
</dbReference>
<comment type="similarity">
    <text evidence="5 13">In the C-terminal section; belongs to the HTP reductase family.</text>
</comment>